<dbReference type="InterPro" id="IPR037291">
    <property type="entry name" value="DUF4139"/>
</dbReference>
<dbReference type="Proteomes" id="UP000603912">
    <property type="component" value="Unassembled WGS sequence"/>
</dbReference>
<dbReference type="PANTHER" id="PTHR31005:SF8">
    <property type="entry name" value="DUF4139 DOMAIN-CONTAINING PROTEIN"/>
    <property type="match status" value="1"/>
</dbReference>
<gene>
    <name evidence="5" type="ORF">GCM10007036_39700</name>
</gene>
<evidence type="ECO:0000313" key="6">
    <source>
        <dbReference type="Proteomes" id="UP000603912"/>
    </source>
</evidence>
<dbReference type="Pfam" id="PF13600">
    <property type="entry name" value="DUF4140"/>
    <property type="match status" value="1"/>
</dbReference>
<organism evidence="5 6">
    <name type="scientific">Alsobacter metallidurans</name>
    <dbReference type="NCBI Taxonomy" id="340221"/>
    <lineage>
        <taxon>Bacteria</taxon>
        <taxon>Pseudomonadati</taxon>
        <taxon>Pseudomonadota</taxon>
        <taxon>Alphaproteobacteria</taxon>
        <taxon>Hyphomicrobiales</taxon>
        <taxon>Alsobacteraceae</taxon>
        <taxon>Alsobacter</taxon>
    </lineage>
</organism>
<dbReference type="InterPro" id="IPR025554">
    <property type="entry name" value="DUF4140"/>
</dbReference>
<sequence>MRRALVVLLLSGISTVALAADLEAPSRADAVTVYPDGATVTRAVPVTLPAGATTLVLRGLSGSMDPASVRVQGLGDGVMAIGSVEIRPSQADAKPALDPELEKRVNALKADRDGVAGQIEAAELKKKAIETFAQASPEKLGSEAKPLDIDRWSAAWDAVGDGAARVNEALRSLRAKARDLDEQIAALEQSRPRLAPATSSRRDLLITIETTGAVNGGLTVTYRVAAANWRPVYDARLETGGKDRKPTLELVRRAQVSQRTGEDWSDVALSVSTIRAARGTQAPDPPPLTVNVFDPQVIALDAARSQQNKLMMERAAPPAAPSLAAPRRDVAPAPVEAVEQGAQLEAGDFQASFRVAGRVTVPRDGAAKSFLLGSRRVEPSLLAKVVPALDETAYLEASFANEDEAPVLPGDVALHRDGFYVGKGRVKLVAPGDKLDLGFGADDRIKVTRAPVKRKENEPSWIGSTKTDQREFKTTVRNLHDTPLRISVIDRIPVSENSSITVEPLPGTPATEKIIADKRGVMGWTWDYQAGEQKEIKLGYRLKWPADRDIAIDGAPIR</sequence>
<name>A0A917I9G6_9HYPH</name>
<reference evidence="5" key="1">
    <citation type="journal article" date="2014" name="Int. J. Syst. Evol. Microbiol.">
        <title>Complete genome sequence of Corynebacterium casei LMG S-19264T (=DSM 44701T), isolated from a smear-ripened cheese.</title>
        <authorList>
            <consortium name="US DOE Joint Genome Institute (JGI-PGF)"/>
            <person name="Walter F."/>
            <person name="Albersmeier A."/>
            <person name="Kalinowski J."/>
            <person name="Ruckert C."/>
        </authorList>
    </citation>
    <scope>NUCLEOTIDE SEQUENCE</scope>
    <source>
        <strain evidence="5">CGMCC 1.12214</strain>
    </source>
</reference>
<accession>A0A917I9G6</accession>
<reference evidence="5" key="2">
    <citation type="submission" date="2020-09" db="EMBL/GenBank/DDBJ databases">
        <authorList>
            <person name="Sun Q."/>
            <person name="Zhou Y."/>
        </authorList>
    </citation>
    <scope>NUCLEOTIDE SEQUENCE</scope>
    <source>
        <strain evidence="5">CGMCC 1.12214</strain>
    </source>
</reference>
<keyword evidence="6" id="KW-1185">Reference proteome</keyword>
<keyword evidence="1" id="KW-0175">Coiled coil</keyword>
<evidence type="ECO:0000313" key="5">
    <source>
        <dbReference type="EMBL" id="GGH29635.1"/>
    </source>
</evidence>
<evidence type="ECO:0000256" key="2">
    <source>
        <dbReference type="SAM" id="SignalP"/>
    </source>
</evidence>
<dbReference type="EMBL" id="BMES01000002">
    <property type="protein sequence ID" value="GGH29635.1"/>
    <property type="molecule type" value="Genomic_DNA"/>
</dbReference>
<evidence type="ECO:0000259" key="3">
    <source>
        <dbReference type="Pfam" id="PF13598"/>
    </source>
</evidence>
<dbReference type="NCBIfam" id="TIGR02231">
    <property type="entry name" value="mucoidy inhibitor MuiA family protein"/>
    <property type="match status" value="1"/>
</dbReference>
<dbReference type="PANTHER" id="PTHR31005">
    <property type="entry name" value="DUF4139 DOMAIN-CONTAINING PROTEIN"/>
    <property type="match status" value="1"/>
</dbReference>
<dbReference type="AlphaFoldDB" id="A0A917I9G6"/>
<feature type="signal peptide" evidence="2">
    <location>
        <begin position="1"/>
        <end position="19"/>
    </location>
</feature>
<feature type="domain" description="DUF4139" evidence="3">
    <location>
        <begin position="218"/>
        <end position="545"/>
    </location>
</feature>
<dbReference type="Pfam" id="PF13598">
    <property type="entry name" value="DUF4139"/>
    <property type="match status" value="1"/>
</dbReference>
<proteinExistence type="predicted"/>
<feature type="coiled-coil region" evidence="1">
    <location>
        <begin position="163"/>
        <end position="190"/>
    </location>
</feature>
<keyword evidence="2" id="KW-0732">Signal</keyword>
<comment type="caution">
    <text evidence="5">The sequence shown here is derived from an EMBL/GenBank/DDBJ whole genome shotgun (WGS) entry which is preliminary data.</text>
</comment>
<protein>
    <recommendedName>
        <fullName evidence="7">Mucoidy inhibitor MuiA family protein</fullName>
    </recommendedName>
</protein>
<evidence type="ECO:0000259" key="4">
    <source>
        <dbReference type="Pfam" id="PF13600"/>
    </source>
</evidence>
<feature type="chain" id="PRO_5036673266" description="Mucoidy inhibitor MuiA family protein" evidence="2">
    <location>
        <begin position="20"/>
        <end position="558"/>
    </location>
</feature>
<dbReference type="RefSeq" id="WP_188519403.1">
    <property type="nucleotide sequence ID" value="NZ_BMES01000002.1"/>
</dbReference>
<evidence type="ECO:0000256" key="1">
    <source>
        <dbReference type="SAM" id="Coils"/>
    </source>
</evidence>
<feature type="domain" description="DUF4140" evidence="4">
    <location>
        <begin position="31"/>
        <end position="128"/>
    </location>
</feature>
<evidence type="ECO:0008006" key="7">
    <source>
        <dbReference type="Google" id="ProtNLM"/>
    </source>
</evidence>
<dbReference type="InterPro" id="IPR011935">
    <property type="entry name" value="CHP02231"/>
</dbReference>